<dbReference type="Proteomes" id="UP000617355">
    <property type="component" value="Unassembled WGS sequence"/>
</dbReference>
<gene>
    <name evidence="2" type="ORF">GCM10011358_14760</name>
</gene>
<accession>A0ABQ1QLK2</accession>
<comment type="caution">
    <text evidence="2">The sequence shown here is derived from an EMBL/GenBank/DDBJ whole genome shotgun (WGS) entry which is preliminary data.</text>
</comment>
<dbReference type="InterPro" id="IPR006342">
    <property type="entry name" value="FkbM_mtfrase"/>
</dbReference>
<sequence>MSSLRRVANVLRTEGAAGIGKRLRRRWHRLMPPKVVKSAYGIDLSPRWGDKTFELYVRGAYGRFLADLIERIDEPFVFVDIGANQGLYSILASRNQNCRHVYAFEPVDDVAGTFDRNIALNKCRGITLIRKAISDSVGSINVVMKPGHSGVTTLRRGEQKDSGAGKAVAIATIDAEVLNAIVPRQNARVVTKIDVEGHEGVVIEQLAACDVFEDITDVFYEVDERWVCPDTLQGFLTARGFTRFQQIGKGRHFDVLASRPGPDADMPT</sequence>
<dbReference type="RefSeq" id="WP_188526991.1">
    <property type="nucleotide sequence ID" value="NZ_BMGI01000002.1"/>
</dbReference>
<keyword evidence="3" id="KW-1185">Reference proteome</keyword>
<dbReference type="Pfam" id="PF05050">
    <property type="entry name" value="Methyltransf_21"/>
    <property type="match status" value="1"/>
</dbReference>
<dbReference type="InterPro" id="IPR052514">
    <property type="entry name" value="SAM-dependent_MTase"/>
</dbReference>
<reference evidence="3" key="1">
    <citation type="journal article" date="2019" name="Int. J. Syst. Evol. Microbiol.">
        <title>The Global Catalogue of Microorganisms (GCM) 10K type strain sequencing project: providing services to taxonomists for standard genome sequencing and annotation.</title>
        <authorList>
            <consortium name="The Broad Institute Genomics Platform"/>
            <consortium name="The Broad Institute Genome Sequencing Center for Infectious Disease"/>
            <person name="Wu L."/>
            <person name="Ma J."/>
        </authorList>
    </citation>
    <scope>NUCLEOTIDE SEQUENCE [LARGE SCALE GENOMIC DNA]</scope>
    <source>
        <strain evidence="3">CGMCC 1.12922</strain>
    </source>
</reference>
<dbReference type="Gene3D" id="3.40.50.150">
    <property type="entry name" value="Vaccinia Virus protein VP39"/>
    <property type="match status" value="1"/>
</dbReference>
<evidence type="ECO:0000259" key="1">
    <source>
        <dbReference type="Pfam" id="PF05050"/>
    </source>
</evidence>
<dbReference type="EMBL" id="BMGI01000002">
    <property type="protein sequence ID" value="GGD31763.1"/>
    <property type="molecule type" value="Genomic_DNA"/>
</dbReference>
<feature type="domain" description="Methyltransferase FkbM" evidence="1">
    <location>
        <begin position="80"/>
        <end position="224"/>
    </location>
</feature>
<name>A0ABQ1QLK2_9RHOB</name>
<organism evidence="2 3">
    <name type="scientific">Sinisalibacter lacisalsi</name>
    <dbReference type="NCBI Taxonomy" id="1526570"/>
    <lineage>
        <taxon>Bacteria</taxon>
        <taxon>Pseudomonadati</taxon>
        <taxon>Pseudomonadota</taxon>
        <taxon>Alphaproteobacteria</taxon>
        <taxon>Rhodobacterales</taxon>
        <taxon>Roseobacteraceae</taxon>
        <taxon>Sinisalibacter</taxon>
    </lineage>
</organism>
<dbReference type="SUPFAM" id="SSF53335">
    <property type="entry name" value="S-adenosyl-L-methionine-dependent methyltransferases"/>
    <property type="match status" value="1"/>
</dbReference>
<dbReference type="InterPro" id="IPR029063">
    <property type="entry name" value="SAM-dependent_MTases_sf"/>
</dbReference>
<dbReference type="NCBIfam" id="TIGR01444">
    <property type="entry name" value="fkbM_fam"/>
    <property type="match status" value="1"/>
</dbReference>
<protein>
    <recommendedName>
        <fullName evidence="1">Methyltransferase FkbM domain-containing protein</fullName>
    </recommendedName>
</protein>
<evidence type="ECO:0000313" key="3">
    <source>
        <dbReference type="Proteomes" id="UP000617355"/>
    </source>
</evidence>
<dbReference type="PANTHER" id="PTHR34203:SF15">
    <property type="entry name" value="SLL1173 PROTEIN"/>
    <property type="match status" value="1"/>
</dbReference>
<dbReference type="PANTHER" id="PTHR34203">
    <property type="entry name" value="METHYLTRANSFERASE, FKBM FAMILY PROTEIN"/>
    <property type="match status" value="1"/>
</dbReference>
<proteinExistence type="predicted"/>
<evidence type="ECO:0000313" key="2">
    <source>
        <dbReference type="EMBL" id="GGD31763.1"/>
    </source>
</evidence>